<evidence type="ECO:0000256" key="1">
    <source>
        <dbReference type="ARBA" id="ARBA00004442"/>
    </source>
</evidence>
<dbReference type="InterPro" id="IPR027385">
    <property type="entry name" value="Beta-barrel_OMP"/>
</dbReference>
<gene>
    <name evidence="5" type="ORF">GON04_24490</name>
</gene>
<feature type="domain" description="Outer membrane protein beta-barrel" evidence="4">
    <location>
        <begin position="10"/>
        <end position="197"/>
    </location>
</feature>
<evidence type="ECO:0000256" key="2">
    <source>
        <dbReference type="ARBA" id="ARBA00022729"/>
    </source>
</evidence>
<keyword evidence="6" id="KW-1185">Reference proteome</keyword>
<comment type="caution">
    <text evidence="5">The sequence shown here is derived from an EMBL/GenBank/DDBJ whole genome shotgun (WGS) entry which is preliminary data.</text>
</comment>
<dbReference type="RefSeq" id="WP_157400570.1">
    <property type="nucleotide sequence ID" value="NZ_WSEL01000009.1"/>
</dbReference>
<dbReference type="Proteomes" id="UP000469385">
    <property type="component" value="Unassembled WGS sequence"/>
</dbReference>
<dbReference type="InterPro" id="IPR011250">
    <property type="entry name" value="OMP/PagP_B-barrel"/>
</dbReference>
<feature type="signal peptide" evidence="3">
    <location>
        <begin position="1"/>
        <end position="20"/>
    </location>
</feature>
<reference evidence="5 6" key="1">
    <citation type="submission" date="2019-12" db="EMBL/GenBank/DDBJ databases">
        <authorList>
            <person name="Huq M.A."/>
        </authorList>
    </citation>
    <scope>NUCLEOTIDE SEQUENCE [LARGE SCALE GENOMIC DNA]</scope>
    <source>
        <strain evidence="5 6">MAH-25</strain>
    </source>
</reference>
<name>A0A6N8J0K4_9BURK</name>
<accession>A0A6N8J0K4</accession>
<dbReference type="EMBL" id="WSEL01000009">
    <property type="protein sequence ID" value="MVQ32637.1"/>
    <property type="molecule type" value="Genomic_DNA"/>
</dbReference>
<dbReference type="GO" id="GO:0009279">
    <property type="term" value="C:cell outer membrane"/>
    <property type="evidence" value="ECO:0007669"/>
    <property type="project" value="UniProtKB-SubCell"/>
</dbReference>
<dbReference type="AlphaFoldDB" id="A0A6N8J0K4"/>
<evidence type="ECO:0000256" key="3">
    <source>
        <dbReference type="SAM" id="SignalP"/>
    </source>
</evidence>
<protein>
    <submittedName>
        <fullName evidence="5">Outer membrane beta-barrel protein</fullName>
    </submittedName>
</protein>
<feature type="chain" id="PRO_5027057387" evidence="3">
    <location>
        <begin position="21"/>
        <end position="197"/>
    </location>
</feature>
<sequence length="197" mass="20963">MKAASILGVALLALVGTAQAQTTASRMGLQAGRMYGEVGYTYMDFRGTTNGVSFSGHPGILRGIVGYDFHPNFAAEGMLGFGVHNADINVAGGAIQGESKIQSTFGLFGKAKWETPQYEVFGRLGYAWTRVNTDIRTATFSTGSTSDNANDVAYGIGANWKFTQSGYTGYLGVDVMRYSDKSTARLDGITVSLGTKF</sequence>
<comment type="subcellular location">
    <subcellularLocation>
        <location evidence="1">Cell outer membrane</location>
    </subcellularLocation>
</comment>
<dbReference type="Pfam" id="PF13505">
    <property type="entry name" value="OMP_b-brl"/>
    <property type="match status" value="1"/>
</dbReference>
<evidence type="ECO:0000313" key="6">
    <source>
        <dbReference type="Proteomes" id="UP000469385"/>
    </source>
</evidence>
<evidence type="ECO:0000259" key="4">
    <source>
        <dbReference type="Pfam" id="PF13505"/>
    </source>
</evidence>
<organism evidence="5 6">
    <name type="scientific">Ramlibacter pinisoli</name>
    <dbReference type="NCBI Taxonomy" id="2682844"/>
    <lineage>
        <taxon>Bacteria</taxon>
        <taxon>Pseudomonadati</taxon>
        <taxon>Pseudomonadota</taxon>
        <taxon>Betaproteobacteria</taxon>
        <taxon>Burkholderiales</taxon>
        <taxon>Comamonadaceae</taxon>
        <taxon>Ramlibacter</taxon>
    </lineage>
</organism>
<dbReference type="Gene3D" id="2.40.160.20">
    <property type="match status" value="1"/>
</dbReference>
<keyword evidence="2 3" id="KW-0732">Signal</keyword>
<proteinExistence type="predicted"/>
<dbReference type="SUPFAM" id="SSF56925">
    <property type="entry name" value="OMPA-like"/>
    <property type="match status" value="1"/>
</dbReference>
<evidence type="ECO:0000313" key="5">
    <source>
        <dbReference type="EMBL" id="MVQ32637.1"/>
    </source>
</evidence>